<gene>
    <name evidence="1" type="ORF">MVAC_27244</name>
</gene>
<dbReference type="AlphaFoldDB" id="K0UD87"/>
<keyword evidence="2" id="KW-1185">Reference proteome</keyword>
<protein>
    <submittedName>
        <fullName evidence="1">Uncharacterized protein</fullName>
    </submittedName>
</protein>
<proteinExistence type="predicted"/>
<sequence>MWAEAAKRLRRFDEAVLTAFDGHGYPVSVRVPTDAYDPATGELPAALPADLGAVEGPANLLCHFHNEKLWRLDSAQIIGRLEHRGRHWAFVSQTYTPRSRWYLLSFLRNNSRAAQRYLDRRGLDRPTVNWAAVQDIRRGR</sequence>
<reference evidence="1 2" key="1">
    <citation type="journal article" date="2012" name="J. Bacteriol.">
        <title>Complete Genome Sequence of Mycobacterium vaccae Type Strain ATCC 25954.</title>
        <authorList>
            <person name="Ho Y.S."/>
            <person name="Adroub S.A."/>
            <person name="Abadi M."/>
            <person name="Al Alwan B."/>
            <person name="Alkhateeb R."/>
            <person name="Gao G."/>
            <person name="Ragab A."/>
            <person name="Ali S."/>
            <person name="van Soolingen D."/>
            <person name="Bitter W."/>
            <person name="Pain A."/>
            <person name="Abdallah A.M."/>
        </authorList>
    </citation>
    <scope>NUCLEOTIDE SEQUENCE [LARGE SCALE GENOMIC DNA]</scope>
    <source>
        <strain evidence="1 2">ATCC 25954</strain>
    </source>
</reference>
<evidence type="ECO:0000313" key="2">
    <source>
        <dbReference type="Proteomes" id="UP000006072"/>
    </source>
</evidence>
<evidence type="ECO:0000313" key="1">
    <source>
        <dbReference type="EMBL" id="EJZ04876.1"/>
    </source>
</evidence>
<dbReference type="PATRIC" id="fig|1194972.3.peg.5417"/>
<comment type="caution">
    <text evidence="1">The sequence shown here is derived from an EMBL/GenBank/DDBJ whole genome shotgun (WGS) entry which is preliminary data.</text>
</comment>
<dbReference type="RefSeq" id="WP_003931170.1">
    <property type="nucleotide sequence ID" value="NZ_JH814692.1"/>
</dbReference>
<name>K0UD87_MYCVA</name>
<dbReference type="eggNOG" id="COG0748">
    <property type="taxonomic scope" value="Bacteria"/>
</dbReference>
<dbReference type="HOGENOM" id="CLU_1813666_0_0_11"/>
<accession>K0UD87</accession>
<dbReference type="Proteomes" id="UP000006072">
    <property type="component" value="Unassembled WGS sequence"/>
</dbReference>
<dbReference type="EMBL" id="ALQA01000097">
    <property type="protein sequence ID" value="EJZ04876.1"/>
    <property type="molecule type" value="Genomic_DNA"/>
</dbReference>
<organism evidence="1 2">
    <name type="scientific">Mycolicibacterium vaccae ATCC 25954</name>
    <dbReference type="NCBI Taxonomy" id="1194972"/>
    <lineage>
        <taxon>Bacteria</taxon>
        <taxon>Bacillati</taxon>
        <taxon>Actinomycetota</taxon>
        <taxon>Actinomycetes</taxon>
        <taxon>Mycobacteriales</taxon>
        <taxon>Mycobacteriaceae</taxon>
        <taxon>Mycolicibacterium</taxon>
    </lineage>
</organism>